<dbReference type="STRING" id="3916.A0A1S3T9L1"/>
<dbReference type="GeneID" id="106753167"/>
<evidence type="ECO:0000313" key="3">
    <source>
        <dbReference type="Proteomes" id="UP000087766"/>
    </source>
</evidence>
<dbReference type="Pfam" id="PF08241">
    <property type="entry name" value="Methyltransf_11"/>
    <property type="match status" value="1"/>
</dbReference>
<keyword evidence="1" id="KW-0812">Transmembrane</keyword>
<dbReference type="RefSeq" id="XP_014490454.1">
    <property type="nucleotide sequence ID" value="XM_014634968.2"/>
</dbReference>
<dbReference type="Gene3D" id="3.40.50.150">
    <property type="entry name" value="Vaccinia Virus protein VP39"/>
    <property type="match status" value="1"/>
</dbReference>
<dbReference type="KEGG" id="vra:106753167"/>
<dbReference type="PANTHER" id="PTHR45277:SF1">
    <property type="entry name" value="EXPRESSED PROTEIN"/>
    <property type="match status" value="1"/>
</dbReference>
<dbReference type="OrthoDB" id="10017101at2759"/>
<feature type="domain" description="Methyltransferase type 11" evidence="2">
    <location>
        <begin position="120"/>
        <end position="233"/>
    </location>
</feature>
<evidence type="ECO:0000313" key="4">
    <source>
        <dbReference type="RefSeq" id="XP_014490454.1"/>
    </source>
</evidence>
<organism evidence="3 4">
    <name type="scientific">Vigna radiata var. radiata</name>
    <name type="common">Mung bean</name>
    <name type="synonym">Phaseolus aureus</name>
    <dbReference type="NCBI Taxonomy" id="3916"/>
    <lineage>
        <taxon>Eukaryota</taxon>
        <taxon>Viridiplantae</taxon>
        <taxon>Streptophyta</taxon>
        <taxon>Embryophyta</taxon>
        <taxon>Tracheophyta</taxon>
        <taxon>Spermatophyta</taxon>
        <taxon>Magnoliopsida</taxon>
        <taxon>eudicotyledons</taxon>
        <taxon>Gunneridae</taxon>
        <taxon>Pentapetalae</taxon>
        <taxon>rosids</taxon>
        <taxon>fabids</taxon>
        <taxon>Fabales</taxon>
        <taxon>Fabaceae</taxon>
        <taxon>Papilionoideae</taxon>
        <taxon>50 kb inversion clade</taxon>
        <taxon>NPAAA clade</taxon>
        <taxon>indigoferoid/millettioid clade</taxon>
        <taxon>Phaseoleae</taxon>
        <taxon>Vigna</taxon>
    </lineage>
</organism>
<sequence>MGKIASKEWTRIYLIYGMDQWQTFVFLLCQAVLFSILSLLYLHYFNQISSLFENLLSIAAVHRSAARFTAGFTGSVTALSALCLFYAAANFFYSAVPLHSEMAQRMVDTVNEWSTVRLALDLGCCGRGILLNSLAARLKKEGGSGRVIGFSGPNKTRLAATLRAAKVEGVEKYVTCRTGDPTKLPFLDGSFHVVVSGTFLHTVGRGLRAEVAAAERGRAMAEVVRVLKEGGVGVVWDLVHVPEYVRRLQDMKMEDIRVSERVTAFMVSSHVVSFRKPTQHVHGPPEVRLDWRFC</sequence>
<protein>
    <submittedName>
        <fullName evidence="4">Uncharacterized protein LOC106753167</fullName>
    </submittedName>
</protein>
<keyword evidence="3" id="KW-1185">Reference proteome</keyword>
<reference evidence="3" key="1">
    <citation type="journal article" date="2014" name="Nat. Commun.">
        <title>Genome sequence of mungbean and insights into evolution within Vigna species.</title>
        <authorList>
            <person name="Kang Y.J."/>
            <person name="Kim S.K."/>
            <person name="Kim M.Y."/>
            <person name="Lestari P."/>
            <person name="Kim K.H."/>
            <person name="Ha B.K."/>
            <person name="Jun T.H."/>
            <person name="Hwang W.J."/>
            <person name="Lee T."/>
            <person name="Lee J."/>
            <person name="Shim S."/>
            <person name="Yoon M.Y."/>
            <person name="Jang Y.E."/>
            <person name="Han K.S."/>
            <person name="Taeprayoon P."/>
            <person name="Yoon N."/>
            <person name="Somta P."/>
            <person name="Tanya P."/>
            <person name="Kim K.S."/>
            <person name="Gwag J.G."/>
            <person name="Moon J.K."/>
            <person name="Lee Y.H."/>
            <person name="Park B.S."/>
            <person name="Bombarely A."/>
            <person name="Doyle J.J."/>
            <person name="Jackson S.A."/>
            <person name="Schafleitner R."/>
            <person name="Srinives P."/>
            <person name="Varshney R.K."/>
            <person name="Lee S.H."/>
        </authorList>
    </citation>
    <scope>NUCLEOTIDE SEQUENCE [LARGE SCALE GENOMIC DNA]</scope>
    <source>
        <strain evidence="3">cv. VC1973A</strain>
    </source>
</reference>
<name>A0A1S3T9L1_VIGRR</name>
<reference evidence="4" key="2">
    <citation type="submission" date="2025-08" db="UniProtKB">
        <authorList>
            <consortium name="RefSeq"/>
        </authorList>
    </citation>
    <scope>IDENTIFICATION</scope>
    <source>
        <tissue evidence="4">Leaf</tissue>
    </source>
</reference>
<dbReference type="AlphaFoldDB" id="A0A1S3T9L1"/>
<feature type="transmembrane region" description="Helical" evidence="1">
    <location>
        <begin position="21"/>
        <end position="44"/>
    </location>
</feature>
<gene>
    <name evidence="4" type="primary">LOC106753167</name>
</gene>
<keyword evidence="1" id="KW-1133">Transmembrane helix</keyword>
<dbReference type="Proteomes" id="UP000087766">
    <property type="component" value="Chromosome 2"/>
</dbReference>
<keyword evidence="1" id="KW-0472">Membrane</keyword>
<dbReference type="CDD" id="cd02440">
    <property type="entry name" value="AdoMet_MTases"/>
    <property type="match status" value="1"/>
</dbReference>
<feature type="transmembrane region" description="Helical" evidence="1">
    <location>
        <begin position="76"/>
        <end position="96"/>
    </location>
</feature>
<dbReference type="PANTHER" id="PTHR45277">
    <property type="entry name" value="EXPRESSED PROTEIN"/>
    <property type="match status" value="1"/>
</dbReference>
<accession>A0A1S3T9L1</accession>
<proteinExistence type="predicted"/>
<evidence type="ECO:0000256" key="1">
    <source>
        <dbReference type="SAM" id="Phobius"/>
    </source>
</evidence>
<dbReference type="SUPFAM" id="SSF53335">
    <property type="entry name" value="S-adenosyl-L-methionine-dependent methyltransferases"/>
    <property type="match status" value="1"/>
</dbReference>
<dbReference type="InterPro" id="IPR029063">
    <property type="entry name" value="SAM-dependent_MTases_sf"/>
</dbReference>
<dbReference type="InterPro" id="IPR013216">
    <property type="entry name" value="Methyltransf_11"/>
</dbReference>
<evidence type="ECO:0000259" key="2">
    <source>
        <dbReference type="Pfam" id="PF08241"/>
    </source>
</evidence>
<dbReference type="GO" id="GO:0008757">
    <property type="term" value="F:S-adenosylmethionine-dependent methyltransferase activity"/>
    <property type="evidence" value="ECO:0007669"/>
    <property type="project" value="InterPro"/>
</dbReference>